<protein>
    <submittedName>
        <fullName evidence="1">Uncharacterized protein</fullName>
    </submittedName>
</protein>
<dbReference type="Proteomes" id="UP001144205">
    <property type="component" value="Unassembled WGS sequence"/>
</dbReference>
<dbReference type="EMBL" id="BROH01000017">
    <property type="protein sequence ID" value="GKY90069.1"/>
    <property type="molecule type" value="Genomic_DNA"/>
</dbReference>
<keyword evidence="2" id="KW-1185">Reference proteome</keyword>
<sequence>MRQSQAPPASLPRNVSRIMRASADLRRGWWSTSAPICARAETRSASEIERAGFAGLGLDMGIFLWIRV</sequence>
<accession>A0ABQ5LYQ3</accession>
<evidence type="ECO:0000313" key="1">
    <source>
        <dbReference type="EMBL" id="GKY90069.1"/>
    </source>
</evidence>
<proteinExistence type="predicted"/>
<gene>
    <name evidence="1" type="ORF">STA1M1_39380</name>
</gene>
<evidence type="ECO:0000313" key="2">
    <source>
        <dbReference type="Proteomes" id="UP001144205"/>
    </source>
</evidence>
<reference evidence="1" key="1">
    <citation type="journal article" date="2023" name="Int. J. Syst. Evol. Microbiol.">
        <title>Sinisalibacter aestuarii sp. nov., isolated from estuarine sediment of the Arakawa River.</title>
        <authorList>
            <person name="Arafat S.T."/>
            <person name="Hirano S."/>
            <person name="Sato A."/>
            <person name="Takeuchi K."/>
            <person name="Yasuda T."/>
            <person name="Terahara T."/>
            <person name="Hamada M."/>
            <person name="Kobayashi T."/>
        </authorList>
    </citation>
    <scope>NUCLEOTIDE SEQUENCE</scope>
    <source>
        <strain evidence="1">B-399</strain>
    </source>
</reference>
<organism evidence="1 2">
    <name type="scientific">Sinisalibacter aestuarii</name>
    <dbReference type="NCBI Taxonomy" id="2949426"/>
    <lineage>
        <taxon>Bacteria</taxon>
        <taxon>Pseudomonadati</taxon>
        <taxon>Pseudomonadota</taxon>
        <taxon>Alphaproteobacteria</taxon>
        <taxon>Rhodobacterales</taxon>
        <taxon>Roseobacteraceae</taxon>
        <taxon>Sinisalibacter</taxon>
    </lineage>
</organism>
<comment type="caution">
    <text evidence="1">The sequence shown here is derived from an EMBL/GenBank/DDBJ whole genome shotgun (WGS) entry which is preliminary data.</text>
</comment>
<name>A0ABQ5LYQ3_9RHOB</name>